<comment type="similarity">
    <text evidence="4 17">Belongs to the pyruvate kinase family.</text>
</comment>
<comment type="subunit">
    <text evidence="5">Homotetramer.</text>
</comment>
<comment type="catalytic activity">
    <reaction evidence="16 17">
        <text>pyruvate + ATP = phosphoenolpyruvate + ADP + H(+)</text>
        <dbReference type="Rhea" id="RHEA:18157"/>
        <dbReference type="ChEBI" id="CHEBI:15361"/>
        <dbReference type="ChEBI" id="CHEBI:15378"/>
        <dbReference type="ChEBI" id="CHEBI:30616"/>
        <dbReference type="ChEBI" id="CHEBI:58702"/>
        <dbReference type="ChEBI" id="CHEBI:456216"/>
        <dbReference type="EC" id="2.7.1.40"/>
    </reaction>
</comment>
<comment type="pathway">
    <text evidence="3 17">Carbohydrate degradation; glycolysis; pyruvate from D-glyceraldehyde 3-phosphate: step 5/5.</text>
</comment>
<dbReference type="GO" id="GO:0030955">
    <property type="term" value="F:potassium ion binding"/>
    <property type="evidence" value="ECO:0007669"/>
    <property type="project" value="InterPro"/>
</dbReference>
<evidence type="ECO:0000256" key="4">
    <source>
        <dbReference type="ARBA" id="ARBA00008663"/>
    </source>
</evidence>
<evidence type="ECO:0000256" key="10">
    <source>
        <dbReference type="ARBA" id="ARBA00022741"/>
    </source>
</evidence>
<dbReference type="GO" id="GO:0006950">
    <property type="term" value="P:response to stress"/>
    <property type="evidence" value="ECO:0007669"/>
    <property type="project" value="UniProtKB-ARBA"/>
</dbReference>
<dbReference type="InterPro" id="IPR015793">
    <property type="entry name" value="Pyrv_Knase_brl"/>
</dbReference>
<dbReference type="Proteomes" id="UP000308768">
    <property type="component" value="Unassembled WGS sequence"/>
</dbReference>
<evidence type="ECO:0000256" key="15">
    <source>
        <dbReference type="ARBA" id="ARBA00023317"/>
    </source>
</evidence>
<dbReference type="GO" id="GO:0000287">
    <property type="term" value="F:magnesium ion binding"/>
    <property type="evidence" value="ECO:0007669"/>
    <property type="project" value="InterPro"/>
</dbReference>
<evidence type="ECO:0000256" key="8">
    <source>
        <dbReference type="ARBA" id="ARBA00022679"/>
    </source>
</evidence>
<evidence type="ECO:0000256" key="1">
    <source>
        <dbReference type="ARBA" id="ARBA00001946"/>
    </source>
</evidence>
<keyword evidence="10" id="KW-0547">Nucleotide-binding</keyword>
<dbReference type="FunFam" id="3.40.1380.20:FF:000001">
    <property type="entry name" value="Pyruvate kinase"/>
    <property type="match status" value="1"/>
</dbReference>
<dbReference type="Pfam" id="PF02887">
    <property type="entry name" value="PK_C"/>
    <property type="match status" value="1"/>
</dbReference>
<dbReference type="STRING" id="331657.A0A4U0XSR5"/>
<keyword evidence="12" id="KW-0067">ATP-binding</keyword>
<gene>
    <name evidence="21" type="ORF">B0A49_02523</name>
</gene>
<evidence type="ECO:0000256" key="11">
    <source>
        <dbReference type="ARBA" id="ARBA00022777"/>
    </source>
</evidence>
<keyword evidence="15 21" id="KW-0670">Pyruvate</keyword>
<evidence type="ECO:0000256" key="14">
    <source>
        <dbReference type="ARBA" id="ARBA00023152"/>
    </source>
</evidence>
<dbReference type="Gene3D" id="3.40.1380.20">
    <property type="entry name" value="Pyruvate kinase, C-terminal domain"/>
    <property type="match status" value="1"/>
</dbReference>
<feature type="signal peptide" evidence="18">
    <location>
        <begin position="1"/>
        <end position="16"/>
    </location>
</feature>
<feature type="domain" description="Pyruvate kinase C-terminal" evidence="20">
    <location>
        <begin position="553"/>
        <end position="675"/>
    </location>
</feature>
<dbReference type="PRINTS" id="PR01050">
    <property type="entry name" value="PYRUVTKNASE"/>
</dbReference>
<evidence type="ECO:0000256" key="17">
    <source>
        <dbReference type="RuleBase" id="RU000504"/>
    </source>
</evidence>
<dbReference type="InterPro" id="IPR015795">
    <property type="entry name" value="Pyrv_Knase_C"/>
</dbReference>
<dbReference type="SUPFAM" id="SSF51621">
    <property type="entry name" value="Phosphoenolpyruvate/pyruvate domain"/>
    <property type="match status" value="1"/>
</dbReference>
<name>A0A4U0XSR5_9PEZI</name>
<dbReference type="SUPFAM" id="SSF50800">
    <property type="entry name" value="PK beta-barrel domain-like"/>
    <property type="match status" value="1"/>
</dbReference>
<keyword evidence="8 17" id="KW-0808">Transferase</keyword>
<comment type="caution">
    <text evidence="21">The sequence shown here is derived from an EMBL/GenBank/DDBJ whole genome shotgun (WGS) entry which is preliminary data.</text>
</comment>
<evidence type="ECO:0000256" key="18">
    <source>
        <dbReference type="SAM" id="SignalP"/>
    </source>
</evidence>
<evidence type="ECO:0000313" key="22">
    <source>
        <dbReference type="Proteomes" id="UP000308768"/>
    </source>
</evidence>
<accession>A0A4U0XSR5</accession>
<reference evidence="21 22" key="1">
    <citation type="submission" date="2017-03" db="EMBL/GenBank/DDBJ databases">
        <title>Genomes of endolithic fungi from Antarctica.</title>
        <authorList>
            <person name="Coleine C."/>
            <person name="Masonjones S."/>
            <person name="Stajich J.E."/>
        </authorList>
    </citation>
    <scope>NUCLEOTIDE SEQUENCE [LARGE SCALE GENOMIC DNA]</scope>
    <source>
        <strain evidence="21 22">CCFEE 5187</strain>
    </source>
</reference>
<evidence type="ECO:0000259" key="20">
    <source>
        <dbReference type="Pfam" id="PF02887"/>
    </source>
</evidence>
<dbReference type="GO" id="GO:0004743">
    <property type="term" value="F:pyruvate kinase activity"/>
    <property type="evidence" value="ECO:0007669"/>
    <property type="project" value="UniProtKB-EC"/>
</dbReference>
<dbReference type="NCBIfam" id="NF004491">
    <property type="entry name" value="PRK05826.1"/>
    <property type="match status" value="1"/>
</dbReference>
<dbReference type="InterPro" id="IPR018209">
    <property type="entry name" value="Pyrv_Knase_AS"/>
</dbReference>
<dbReference type="InterPro" id="IPR040442">
    <property type="entry name" value="Pyrv_kinase-like_dom_sf"/>
</dbReference>
<dbReference type="InterPro" id="IPR036918">
    <property type="entry name" value="Pyrv_Knase_C_sf"/>
</dbReference>
<dbReference type="PROSITE" id="PS00110">
    <property type="entry name" value="PYRUVATE_KINASE"/>
    <property type="match status" value="1"/>
</dbReference>
<keyword evidence="22" id="KW-1185">Reference proteome</keyword>
<keyword evidence="18" id="KW-0732">Signal</keyword>
<dbReference type="InterPro" id="IPR015813">
    <property type="entry name" value="Pyrv/PenolPyrv_kinase-like_dom"/>
</dbReference>
<dbReference type="FunFam" id="3.20.20.60:FF:000001">
    <property type="entry name" value="Pyruvate kinase"/>
    <property type="match status" value="1"/>
</dbReference>
<evidence type="ECO:0000256" key="5">
    <source>
        <dbReference type="ARBA" id="ARBA00011881"/>
    </source>
</evidence>
<dbReference type="Pfam" id="PF00224">
    <property type="entry name" value="PK"/>
    <property type="match status" value="1"/>
</dbReference>
<evidence type="ECO:0000259" key="19">
    <source>
        <dbReference type="Pfam" id="PF00224"/>
    </source>
</evidence>
<protein>
    <recommendedName>
        <fullName evidence="7 17">Pyruvate kinase</fullName>
        <ecNumber evidence="6 17">2.7.1.40</ecNumber>
    </recommendedName>
</protein>
<feature type="chain" id="PRO_5020393694" description="Pyruvate kinase" evidence="18">
    <location>
        <begin position="17"/>
        <end position="687"/>
    </location>
</feature>
<sequence>MKTLSAFLAFLPVVLAASPFLLFPFSTKQPNGSPEGQTNYYNTILNIAASSIASNGTNVTDTAYCWASWGDNCGLCTPSYAYSTYVPTGWIQCDKSSSQADVGKKGGLFAFRLHPYFSIGNVTIDVAHNVTDAFGTRMTNQWTQILTHCASLTYKYKKAYMANALDHLSYGKTRIEWVSQLNTEYKPAKNFRRTSIIGTIGPKTNSAERINILRKAGLNVVRMNFSHGSYEYHQSVIDNAREAEKSQEGRPLAIALDTKGPEIRTGNTIGDADIPIAAGTEMNITTDEKYATVSDDKNMYVDYKNITKVIDKGRTIYVDDGVLAFEVLEVVDEKTLRCRCINNGKISSKKGVNLPKTDVDLPPLSEKDKNDLRFGVKNKVDMVFASFIRQGSDIKAIREVLGEDGKDIQIIAKIENQQGVNNFDEILKETDGVMVARGDLGIEIPPAQVFIAQKMMIAKCNVAGKPVICATQMLESMTYNPRPTRAEVSDVGNAVLDGADCVMLSGETAKGNYPREAVSMMHETCLLAEIAIPYVNAFDELRSLAPRPVPTTETCAMAAVSASLEQNAGAILVLTTSGNTARLISKYRPVCPIIMVTRNASAARYSHLYRGVYPFLFPEKKPDFKSEPWQEDVDRRLKWGIANAIKLGVLSKGDAVVCVQGWRGGMGHTNTLRIVPAEEDLGLDPHA</sequence>
<keyword evidence="14 17" id="KW-0324">Glycolysis</keyword>
<keyword evidence="13 17" id="KW-0460">Magnesium</keyword>
<dbReference type="EMBL" id="NAJN01000130">
    <property type="protein sequence ID" value="TKA78708.1"/>
    <property type="molecule type" value="Genomic_DNA"/>
</dbReference>
<comment type="cofactor">
    <cofactor evidence="2">
        <name>K(+)</name>
        <dbReference type="ChEBI" id="CHEBI:29103"/>
    </cofactor>
</comment>
<dbReference type="SUPFAM" id="SSF52935">
    <property type="entry name" value="PK C-terminal domain-like"/>
    <property type="match status" value="1"/>
</dbReference>
<evidence type="ECO:0000256" key="9">
    <source>
        <dbReference type="ARBA" id="ARBA00022723"/>
    </source>
</evidence>
<evidence type="ECO:0000256" key="3">
    <source>
        <dbReference type="ARBA" id="ARBA00004997"/>
    </source>
</evidence>
<keyword evidence="9" id="KW-0479">Metal-binding</keyword>
<dbReference type="Gene3D" id="2.40.33.10">
    <property type="entry name" value="PK beta-barrel domain-like"/>
    <property type="match status" value="1"/>
</dbReference>
<evidence type="ECO:0000256" key="7">
    <source>
        <dbReference type="ARBA" id="ARBA00018587"/>
    </source>
</evidence>
<proteinExistence type="inferred from homology"/>
<dbReference type="EC" id="2.7.1.40" evidence="6 17"/>
<dbReference type="InterPro" id="IPR011037">
    <property type="entry name" value="Pyrv_Knase-like_insert_dom_sf"/>
</dbReference>
<dbReference type="InterPro" id="IPR001697">
    <property type="entry name" value="Pyr_Knase"/>
</dbReference>
<keyword evidence="11 17" id="KW-0418">Kinase</keyword>
<dbReference type="OrthoDB" id="108365at2759"/>
<dbReference type="GO" id="GO:0016301">
    <property type="term" value="F:kinase activity"/>
    <property type="evidence" value="ECO:0007669"/>
    <property type="project" value="UniProtKB-KW"/>
</dbReference>
<evidence type="ECO:0000256" key="13">
    <source>
        <dbReference type="ARBA" id="ARBA00022842"/>
    </source>
</evidence>
<dbReference type="NCBIfam" id="NF004978">
    <property type="entry name" value="PRK06354.1"/>
    <property type="match status" value="1"/>
</dbReference>
<feature type="domain" description="Pyruvate kinase barrel" evidence="19">
    <location>
        <begin position="192"/>
        <end position="518"/>
    </location>
</feature>
<evidence type="ECO:0000256" key="6">
    <source>
        <dbReference type="ARBA" id="ARBA00012142"/>
    </source>
</evidence>
<evidence type="ECO:0000256" key="16">
    <source>
        <dbReference type="ARBA" id="ARBA00048152"/>
    </source>
</evidence>
<comment type="cofactor">
    <cofactor evidence="1">
        <name>Mg(2+)</name>
        <dbReference type="ChEBI" id="CHEBI:18420"/>
    </cofactor>
</comment>
<dbReference type="UniPathway" id="UPA00109">
    <property type="reaction ID" value="UER00188"/>
</dbReference>
<evidence type="ECO:0000256" key="12">
    <source>
        <dbReference type="ARBA" id="ARBA00022840"/>
    </source>
</evidence>
<dbReference type="PANTHER" id="PTHR11817">
    <property type="entry name" value="PYRUVATE KINASE"/>
    <property type="match status" value="1"/>
</dbReference>
<dbReference type="Gene3D" id="3.20.20.60">
    <property type="entry name" value="Phosphoenolpyruvate-binding domains"/>
    <property type="match status" value="1"/>
</dbReference>
<organism evidence="21 22">
    <name type="scientific">Cryomyces minteri</name>
    <dbReference type="NCBI Taxonomy" id="331657"/>
    <lineage>
        <taxon>Eukaryota</taxon>
        <taxon>Fungi</taxon>
        <taxon>Dikarya</taxon>
        <taxon>Ascomycota</taxon>
        <taxon>Pezizomycotina</taxon>
        <taxon>Dothideomycetes</taxon>
        <taxon>Dothideomycetes incertae sedis</taxon>
        <taxon>Cryomyces</taxon>
    </lineage>
</organism>
<dbReference type="CDD" id="cd00288">
    <property type="entry name" value="Pyruvate_Kinase"/>
    <property type="match status" value="1"/>
</dbReference>
<dbReference type="NCBIfam" id="TIGR01064">
    <property type="entry name" value="pyruv_kin"/>
    <property type="match status" value="1"/>
</dbReference>
<evidence type="ECO:0000256" key="2">
    <source>
        <dbReference type="ARBA" id="ARBA00001958"/>
    </source>
</evidence>
<evidence type="ECO:0000313" key="21">
    <source>
        <dbReference type="EMBL" id="TKA78708.1"/>
    </source>
</evidence>
<dbReference type="GO" id="GO:0005524">
    <property type="term" value="F:ATP binding"/>
    <property type="evidence" value="ECO:0007669"/>
    <property type="project" value="UniProtKB-KW"/>
</dbReference>
<dbReference type="FunFam" id="2.40.33.10:FF:000001">
    <property type="entry name" value="Pyruvate kinase"/>
    <property type="match status" value="1"/>
</dbReference>
<dbReference type="AlphaFoldDB" id="A0A4U0XSR5"/>
<dbReference type="InterPro" id="IPR015806">
    <property type="entry name" value="Pyrv_Knase_insert_dom_sf"/>
</dbReference>